<feature type="domain" description="Heterokaryon incompatibility" evidence="1">
    <location>
        <begin position="259"/>
        <end position="416"/>
    </location>
</feature>
<sequence length="533" mass="59938">MSTATEPFGRRCPNCIGIGIDDTMLEGSSAELEDGRRYVKFDFEEAWYRVFPLANPIKDSFPTLPVLSASSKDGCTFCAFLKDLFTSGEVFYLFEDIIQGFTERDGLPFDLKLEFQWRFSVESADLDFSQLQYLIIMVIFDETTKVWHDNTHWRNPIQIHCSVQPLPGEDHRNDDVATWLQLERASVPDLLSPETIAGIKQQLSSCYHGIGEHEGVCVTNEPSYFVPTRLIDVRQADLRILSGESISQQSREAGICPSYTALSYCWGKISDVEAEYQTTSQNLEARQTRLEANLPPVLRDAVAVTRALSIPYLWVDAICILQDQLGDWETESARLDKVYATAYVTIVCLTSSCQLGFLQPQKPRTNMAFRSRIDPTISGGYRIEFANCYWHSLPRKGHNDLLPSSRWFSRGWTYQEAWLSSRVLFVGLDFMGISCAAGLFAEGQWTQQGGLQNAMTQTRASDDFGHRWLKTAFYYLDRYLSVPGDALPALSGVAGIFAASMGDDYLAGVWGSDIVRGVLWGYAMPLQSKPPDA</sequence>
<evidence type="ECO:0000313" key="3">
    <source>
        <dbReference type="Proteomes" id="UP001444661"/>
    </source>
</evidence>
<evidence type="ECO:0000259" key="1">
    <source>
        <dbReference type="Pfam" id="PF06985"/>
    </source>
</evidence>
<name>A0ABR1TA10_9PEZI</name>
<reference evidence="2 3" key="1">
    <citation type="submission" date="2023-01" db="EMBL/GenBank/DDBJ databases">
        <title>Analysis of 21 Apiospora genomes using comparative genomics revels a genus with tremendous synthesis potential of carbohydrate active enzymes and secondary metabolites.</title>
        <authorList>
            <person name="Sorensen T."/>
        </authorList>
    </citation>
    <scope>NUCLEOTIDE SEQUENCE [LARGE SCALE GENOMIC DNA]</scope>
    <source>
        <strain evidence="2 3">CBS 33761</strain>
    </source>
</reference>
<keyword evidence="3" id="KW-1185">Reference proteome</keyword>
<accession>A0ABR1TA10</accession>
<protein>
    <recommendedName>
        <fullName evidence="1">Heterokaryon incompatibility domain-containing protein</fullName>
    </recommendedName>
</protein>
<proteinExistence type="predicted"/>
<dbReference type="Proteomes" id="UP001444661">
    <property type="component" value="Unassembled WGS sequence"/>
</dbReference>
<dbReference type="PANTHER" id="PTHR33112">
    <property type="entry name" value="DOMAIN PROTEIN, PUTATIVE-RELATED"/>
    <property type="match status" value="1"/>
</dbReference>
<dbReference type="PANTHER" id="PTHR33112:SF16">
    <property type="entry name" value="HETEROKARYON INCOMPATIBILITY DOMAIN-CONTAINING PROTEIN"/>
    <property type="match status" value="1"/>
</dbReference>
<dbReference type="Pfam" id="PF06985">
    <property type="entry name" value="HET"/>
    <property type="match status" value="1"/>
</dbReference>
<evidence type="ECO:0000313" key="2">
    <source>
        <dbReference type="EMBL" id="KAK8043441.1"/>
    </source>
</evidence>
<comment type="caution">
    <text evidence="2">The sequence shown here is derived from an EMBL/GenBank/DDBJ whole genome shotgun (WGS) entry which is preliminary data.</text>
</comment>
<gene>
    <name evidence="2" type="ORF">PG993_005871</name>
</gene>
<dbReference type="EMBL" id="JAQQWK010000004">
    <property type="protein sequence ID" value="KAK8043441.1"/>
    <property type="molecule type" value="Genomic_DNA"/>
</dbReference>
<organism evidence="2 3">
    <name type="scientific">Apiospora rasikravindrae</name>
    <dbReference type="NCBI Taxonomy" id="990691"/>
    <lineage>
        <taxon>Eukaryota</taxon>
        <taxon>Fungi</taxon>
        <taxon>Dikarya</taxon>
        <taxon>Ascomycota</taxon>
        <taxon>Pezizomycotina</taxon>
        <taxon>Sordariomycetes</taxon>
        <taxon>Xylariomycetidae</taxon>
        <taxon>Amphisphaeriales</taxon>
        <taxon>Apiosporaceae</taxon>
        <taxon>Apiospora</taxon>
    </lineage>
</organism>
<dbReference type="InterPro" id="IPR010730">
    <property type="entry name" value="HET"/>
</dbReference>